<keyword evidence="1" id="KW-0472">Membrane</keyword>
<dbReference type="GO" id="GO:0016717">
    <property type="term" value="F:oxidoreductase activity, acting on paired donors, with oxidation of a pair of donors resulting in the reduction of molecular oxygen to two molecules of water"/>
    <property type="evidence" value="ECO:0007669"/>
    <property type="project" value="TreeGrafter"/>
</dbReference>
<dbReference type="HOGENOM" id="CLU_030320_1_0_1"/>
<dbReference type="InterPro" id="IPR005804">
    <property type="entry name" value="FA_desaturase_dom"/>
</dbReference>
<dbReference type="PANTHER" id="PTHR19353:SF15">
    <property type="entry name" value="CYTOCHROME B5 HEME-BINDING DOMAIN-CONTAINING PROTEIN"/>
    <property type="match status" value="1"/>
</dbReference>
<organism evidence="3 4">
    <name type="scientific">Rozella allomycis (strain CSF55)</name>
    <dbReference type="NCBI Taxonomy" id="988480"/>
    <lineage>
        <taxon>Eukaryota</taxon>
        <taxon>Fungi</taxon>
        <taxon>Fungi incertae sedis</taxon>
        <taxon>Cryptomycota</taxon>
        <taxon>Cryptomycota incertae sedis</taxon>
        <taxon>Rozella</taxon>
    </lineage>
</organism>
<dbReference type="InterPro" id="IPR012171">
    <property type="entry name" value="Fatty_acid_desaturase"/>
</dbReference>
<dbReference type="SMART" id="SM01117">
    <property type="entry name" value="Cyt-b5"/>
    <property type="match status" value="1"/>
</dbReference>
<dbReference type="PANTHER" id="PTHR19353">
    <property type="entry name" value="FATTY ACID DESATURASE 2"/>
    <property type="match status" value="1"/>
</dbReference>
<feature type="transmembrane region" description="Helical" evidence="1">
    <location>
        <begin position="309"/>
        <end position="329"/>
    </location>
</feature>
<accession>A0A075B477</accession>
<dbReference type="GO" id="GO:0006629">
    <property type="term" value="P:lipid metabolic process"/>
    <property type="evidence" value="ECO:0007669"/>
    <property type="project" value="InterPro"/>
</dbReference>
<dbReference type="InterPro" id="IPR036400">
    <property type="entry name" value="Cyt_B5-like_heme/steroid_sf"/>
</dbReference>
<dbReference type="InterPro" id="IPR001199">
    <property type="entry name" value="Cyt_B5-like_heme/steroid-bd"/>
</dbReference>
<dbReference type="Proteomes" id="UP000030755">
    <property type="component" value="Unassembled WGS sequence"/>
</dbReference>
<name>A0A075B477_ROZAC</name>
<dbReference type="AlphaFoldDB" id="A0A075B477"/>
<keyword evidence="1" id="KW-0812">Transmembrane</keyword>
<feature type="domain" description="Cytochrome b5 heme-binding" evidence="2">
    <location>
        <begin position="1"/>
        <end position="78"/>
    </location>
</feature>
<keyword evidence="1" id="KW-1133">Transmembrane helix</keyword>
<dbReference type="PROSITE" id="PS50255">
    <property type="entry name" value="CYTOCHROME_B5_2"/>
    <property type="match status" value="1"/>
</dbReference>
<dbReference type="Pfam" id="PF00173">
    <property type="entry name" value="Cyt-b5"/>
    <property type="match status" value="1"/>
</dbReference>
<dbReference type="Pfam" id="PF00487">
    <property type="entry name" value="FA_desaturase"/>
    <property type="match status" value="1"/>
</dbReference>
<dbReference type="OMA" id="LSANWWN"/>
<sequence>MIKLDETGNYHNPHNILTRIHGKWYDLTEFASKHPGGSTALRLAAGRDATVMFQSQHVFSSNTYMKSVLEKYRIKDKHLCQSLKTLEEIDSERLGHEYGLVDDVYDWPEGGSEFTKEVVGRVKEYFIGEAKRRGISLRESIKATPRRHIEMVATFAMFLLSLYWFFQGYFITLLVTPAFAWIFAANSFHDAAHYAVSTKPWVNRFVSYLSPYFSSPTTWALQHNVAHHSYTNMAHKDPDVAHASYIRRDHPDFEWLPVHGQQVGLLKFSIHILFAVFGLIFMNEYETYLSGKKSYNESVPIVPQTKTRIAIHLVGRLLTISFIFFWPFFILEQGLGTKLMFSIMPFCLFSLFFMMNTQLNHLVPEALEENSRDFYVHEVLTSNNFGEQSYLHYILSGGLNMQAEHHLFPTVNQCHLMKIQPIVKEVCMKYKVPYHMCDGYFDGMKKYIIHSCNMAKKP</sequence>
<feature type="transmembrane region" description="Helical" evidence="1">
    <location>
        <begin position="268"/>
        <end position="288"/>
    </location>
</feature>
<evidence type="ECO:0000313" key="3">
    <source>
        <dbReference type="EMBL" id="EPZ35951.1"/>
    </source>
</evidence>
<gene>
    <name evidence="3" type="ORF">O9G_005457</name>
</gene>
<feature type="transmembrane region" description="Helical" evidence="1">
    <location>
        <begin position="155"/>
        <end position="184"/>
    </location>
</feature>
<dbReference type="EMBL" id="KE560702">
    <property type="protein sequence ID" value="EPZ35951.1"/>
    <property type="molecule type" value="Genomic_DNA"/>
</dbReference>
<feature type="transmembrane region" description="Helical" evidence="1">
    <location>
        <begin position="335"/>
        <end position="354"/>
    </location>
</feature>
<dbReference type="GO" id="GO:0016020">
    <property type="term" value="C:membrane"/>
    <property type="evidence" value="ECO:0007669"/>
    <property type="project" value="TreeGrafter"/>
</dbReference>
<dbReference type="Gene3D" id="3.10.120.10">
    <property type="entry name" value="Cytochrome b5-like heme/steroid binding domain"/>
    <property type="match status" value="1"/>
</dbReference>
<evidence type="ECO:0000256" key="1">
    <source>
        <dbReference type="SAM" id="Phobius"/>
    </source>
</evidence>
<dbReference type="STRING" id="988480.A0A075B477"/>
<keyword evidence="4" id="KW-1185">Reference proteome</keyword>
<dbReference type="OrthoDB" id="260519at2759"/>
<evidence type="ECO:0000259" key="2">
    <source>
        <dbReference type="PROSITE" id="PS50255"/>
    </source>
</evidence>
<dbReference type="PIRSF" id="PIRSF015921">
    <property type="entry name" value="FA_sphinglp_des"/>
    <property type="match status" value="1"/>
</dbReference>
<evidence type="ECO:0000313" key="4">
    <source>
        <dbReference type="Proteomes" id="UP000030755"/>
    </source>
</evidence>
<proteinExistence type="predicted"/>
<dbReference type="CDD" id="cd03506">
    <property type="entry name" value="Delta6-FADS-like"/>
    <property type="match status" value="1"/>
</dbReference>
<reference evidence="3 4" key="1">
    <citation type="journal article" date="2013" name="Curr. Biol.">
        <title>Shared signatures of parasitism and phylogenomics unite Cryptomycota and microsporidia.</title>
        <authorList>
            <person name="James T.Y."/>
            <person name="Pelin A."/>
            <person name="Bonen L."/>
            <person name="Ahrendt S."/>
            <person name="Sain D."/>
            <person name="Corradi N."/>
            <person name="Stajich J.E."/>
        </authorList>
    </citation>
    <scope>NUCLEOTIDE SEQUENCE [LARGE SCALE GENOMIC DNA]</scope>
    <source>
        <strain evidence="3 4">CSF55</strain>
    </source>
</reference>
<protein>
    <submittedName>
        <fullName evidence="3">Fatty acid desaturase, type 1 domain-containing protein</fullName>
    </submittedName>
</protein>
<dbReference type="SUPFAM" id="SSF55856">
    <property type="entry name" value="Cytochrome b5-like heme/steroid binding domain"/>
    <property type="match status" value="1"/>
</dbReference>